<evidence type="ECO:0000313" key="3">
    <source>
        <dbReference type="EMBL" id="MBB5124877.1"/>
    </source>
</evidence>
<feature type="transmembrane region" description="Helical" evidence="2">
    <location>
        <begin position="12"/>
        <end position="27"/>
    </location>
</feature>
<dbReference type="EMBL" id="JACHJE010000003">
    <property type="protein sequence ID" value="MBB5124877.1"/>
    <property type="molecule type" value="Genomic_DNA"/>
</dbReference>
<proteinExistence type="predicted"/>
<protein>
    <submittedName>
        <fullName evidence="3">Uncharacterized protein</fullName>
    </submittedName>
</protein>
<evidence type="ECO:0000313" key="4">
    <source>
        <dbReference type="Proteomes" id="UP000568022"/>
    </source>
</evidence>
<comment type="caution">
    <text evidence="3">The sequence shown here is derived from an EMBL/GenBank/DDBJ whole genome shotgun (WGS) entry which is preliminary data.</text>
</comment>
<feature type="region of interest" description="Disordered" evidence="1">
    <location>
        <begin position="29"/>
        <end position="63"/>
    </location>
</feature>
<keyword evidence="2" id="KW-0812">Transmembrane</keyword>
<dbReference type="AlphaFoldDB" id="A0A7W8F7E2"/>
<keyword evidence="2" id="KW-0472">Membrane</keyword>
<reference evidence="3 4" key="1">
    <citation type="submission" date="2020-08" db="EMBL/GenBank/DDBJ databases">
        <title>Genomic Encyclopedia of Type Strains, Phase III (KMG-III): the genomes of soil and plant-associated and newly described type strains.</title>
        <authorList>
            <person name="Whitman W."/>
        </authorList>
    </citation>
    <scope>NUCLEOTIDE SEQUENCE [LARGE SCALE GENOMIC DNA]</scope>
    <source>
        <strain evidence="3 4">CECT 3226</strain>
    </source>
</reference>
<name>A0A7W8F7E2_9ACTN</name>
<keyword evidence="2" id="KW-1133">Transmembrane helix</keyword>
<evidence type="ECO:0000256" key="1">
    <source>
        <dbReference type="SAM" id="MobiDB-lite"/>
    </source>
</evidence>
<keyword evidence="4" id="KW-1185">Reference proteome</keyword>
<gene>
    <name evidence="3" type="ORF">FHS32_001609</name>
</gene>
<sequence>MAVLPGHPLELWLSPGLATVLVGLGVVRQRRPGTRGDGAIPAARSGDTERTPERTPERVDRRP</sequence>
<evidence type="ECO:0000256" key="2">
    <source>
        <dbReference type="SAM" id="Phobius"/>
    </source>
</evidence>
<feature type="compositionally biased region" description="Basic and acidic residues" evidence="1">
    <location>
        <begin position="46"/>
        <end position="63"/>
    </location>
</feature>
<dbReference type="Proteomes" id="UP000568022">
    <property type="component" value="Unassembled WGS sequence"/>
</dbReference>
<organism evidence="3 4">
    <name type="scientific">Streptomyces griseoloalbus</name>
    <dbReference type="NCBI Taxonomy" id="67303"/>
    <lineage>
        <taxon>Bacteria</taxon>
        <taxon>Bacillati</taxon>
        <taxon>Actinomycetota</taxon>
        <taxon>Actinomycetes</taxon>
        <taxon>Kitasatosporales</taxon>
        <taxon>Streptomycetaceae</taxon>
        <taxon>Streptomyces</taxon>
    </lineage>
</organism>
<accession>A0A7W8F7E2</accession>